<dbReference type="Ensembl" id="ENSCHIT00000039433.1">
    <property type="protein sequence ID" value="ENSCHIP00000031559.1"/>
    <property type="gene ID" value="ENSCHIG00000025862.1"/>
</dbReference>
<dbReference type="GeneTree" id="ENSGT00940000164311"/>
<feature type="region of interest" description="Disordered" evidence="1">
    <location>
        <begin position="1"/>
        <end position="25"/>
    </location>
</feature>
<reference evidence="2 3" key="1">
    <citation type="submission" date="2016-04" db="EMBL/GenBank/DDBJ databases">
        <title>Polished mammalian reference genomes with single-molecule sequencing and chromosome conformation capture applied to the Capra hircus genome.</title>
        <authorList>
            <person name="Bickhart D.M."/>
            <person name="Koren S."/>
            <person name="Rosen B."/>
            <person name="Hastie A."/>
            <person name="Liachko I."/>
            <person name="Sullivan S.T."/>
            <person name="Burton J."/>
            <person name="Sayre B.L."/>
            <person name="Huson H.J."/>
            <person name="Lee J."/>
            <person name="Lam E."/>
            <person name="Kelley C.M."/>
            <person name="Hutchison J.L."/>
            <person name="Zhou Y."/>
            <person name="Sun J."/>
            <person name="Crisa A."/>
            <person name="Schwartz J.C."/>
            <person name="Hammond J.A."/>
            <person name="Schroeder S.G."/>
            <person name="Liu G.E."/>
            <person name="Dunham M."/>
            <person name="Shendure J."/>
            <person name="Sonstegard T.S."/>
            <person name="Phillippy A.M."/>
            <person name="Van Tassell C.P."/>
            <person name="Smith T.P."/>
        </authorList>
    </citation>
    <scope>NUCLEOTIDE SEQUENCE [LARGE SCALE GENOMIC DNA]</scope>
</reference>
<organism evidence="2 3">
    <name type="scientific">Capra hircus</name>
    <name type="common">Goat</name>
    <dbReference type="NCBI Taxonomy" id="9925"/>
    <lineage>
        <taxon>Eukaryota</taxon>
        <taxon>Metazoa</taxon>
        <taxon>Chordata</taxon>
        <taxon>Craniata</taxon>
        <taxon>Vertebrata</taxon>
        <taxon>Euteleostomi</taxon>
        <taxon>Mammalia</taxon>
        <taxon>Eutheria</taxon>
        <taxon>Laurasiatheria</taxon>
        <taxon>Artiodactyla</taxon>
        <taxon>Ruminantia</taxon>
        <taxon>Pecora</taxon>
        <taxon>Bovidae</taxon>
        <taxon>Caprinae</taxon>
        <taxon>Capra</taxon>
    </lineage>
</organism>
<accession>A0A452G4U1</accession>
<proteinExistence type="predicted"/>
<keyword evidence="3" id="KW-1185">Reference proteome</keyword>
<evidence type="ECO:0000256" key="1">
    <source>
        <dbReference type="SAM" id="MobiDB-lite"/>
    </source>
</evidence>
<dbReference type="AlphaFoldDB" id="A0A452G4U1"/>
<protein>
    <submittedName>
        <fullName evidence="2">Uncharacterized protein</fullName>
    </submittedName>
</protein>
<sequence length="89" mass="9583">MKTHRQREKQGSKVQESTKGPDEAKIKVLLERTGYALDVTTGQRKHGGPPPDSVCPGRPARLLCPWGSPDKTAGVGCDFLLEGSSQPRG</sequence>
<evidence type="ECO:0000313" key="2">
    <source>
        <dbReference type="Ensembl" id="ENSCHIP00000031559.1"/>
    </source>
</evidence>
<name>A0A452G4U1_CAPHI</name>
<reference evidence="2" key="3">
    <citation type="submission" date="2025-09" db="UniProtKB">
        <authorList>
            <consortium name="Ensembl"/>
        </authorList>
    </citation>
    <scope>IDENTIFICATION</scope>
</reference>
<evidence type="ECO:0000313" key="3">
    <source>
        <dbReference type="Proteomes" id="UP000291000"/>
    </source>
</evidence>
<dbReference type="EMBL" id="LWLT01000002">
    <property type="status" value="NOT_ANNOTATED_CDS"/>
    <property type="molecule type" value="Genomic_DNA"/>
</dbReference>
<dbReference type="Proteomes" id="UP000291000">
    <property type="component" value="Chromosome 2"/>
</dbReference>
<dbReference type="Bgee" id="ENSCHIG00000025862">
    <property type="expression patterns" value="Expressed in thymus and 7 other cell types or tissues"/>
</dbReference>
<reference evidence="2" key="2">
    <citation type="submission" date="2025-08" db="UniProtKB">
        <authorList>
            <consortium name="Ensembl"/>
        </authorList>
    </citation>
    <scope>IDENTIFICATION</scope>
</reference>